<evidence type="ECO:0000256" key="5">
    <source>
        <dbReference type="SAM" id="MobiDB-lite"/>
    </source>
</evidence>
<evidence type="ECO:0000313" key="8">
    <source>
        <dbReference type="Proteomes" id="UP001362999"/>
    </source>
</evidence>
<accession>A0AAW0EFL3</accession>
<dbReference type="GO" id="GO:0008270">
    <property type="term" value="F:zinc ion binding"/>
    <property type="evidence" value="ECO:0007669"/>
    <property type="project" value="UniProtKB-KW"/>
</dbReference>
<protein>
    <recommendedName>
        <fullName evidence="6">MYND-type domain-containing protein</fullName>
    </recommendedName>
</protein>
<dbReference type="Gene3D" id="6.10.140.2220">
    <property type="match status" value="1"/>
</dbReference>
<organism evidence="7 8">
    <name type="scientific">Favolaschia claudopus</name>
    <dbReference type="NCBI Taxonomy" id="2862362"/>
    <lineage>
        <taxon>Eukaryota</taxon>
        <taxon>Fungi</taxon>
        <taxon>Dikarya</taxon>
        <taxon>Basidiomycota</taxon>
        <taxon>Agaricomycotina</taxon>
        <taxon>Agaricomycetes</taxon>
        <taxon>Agaricomycetidae</taxon>
        <taxon>Agaricales</taxon>
        <taxon>Marasmiineae</taxon>
        <taxon>Mycenaceae</taxon>
        <taxon>Favolaschia</taxon>
    </lineage>
</organism>
<keyword evidence="8" id="KW-1185">Reference proteome</keyword>
<keyword evidence="1" id="KW-0479">Metal-binding</keyword>
<evidence type="ECO:0000256" key="2">
    <source>
        <dbReference type="ARBA" id="ARBA00022771"/>
    </source>
</evidence>
<dbReference type="EMBL" id="JAWWNJ010000001">
    <property type="protein sequence ID" value="KAK7063411.1"/>
    <property type="molecule type" value="Genomic_DNA"/>
</dbReference>
<name>A0AAW0EFL3_9AGAR</name>
<comment type="caution">
    <text evidence="7">The sequence shown here is derived from an EMBL/GenBank/DDBJ whole genome shotgun (WGS) entry which is preliminary data.</text>
</comment>
<proteinExistence type="predicted"/>
<reference evidence="7 8" key="1">
    <citation type="journal article" date="2024" name="J Genomics">
        <title>Draft genome sequencing and assembly of Favolaschia claudopus CIRM-BRFM 2984 isolated from oak limbs.</title>
        <authorList>
            <person name="Navarro D."/>
            <person name="Drula E."/>
            <person name="Chaduli D."/>
            <person name="Cazenave R."/>
            <person name="Ahrendt S."/>
            <person name="Wang J."/>
            <person name="Lipzen A."/>
            <person name="Daum C."/>
            <person name="Barry K."/>
            <person name="Grigoriev I.V."/>
            <person name="Favel A."/>
            <person name="Rosso M.N."/>
            <person name="Martin F."/>
        </authorList>
    </citation>
    <scope>NUCLEOTIDE SEQUENCE [LARGE SCALE GENOMIC DNA]</scope>
    <source>
        <strain evidence="7 8">CIRM-BRFM 2984</strain>
    </source>
</reference>
<dbReference type="AlphaFoldDB" id="A0AAW0EFL3"/>
<feature type="domain" description="MYND-type" evidence="6">
    <location>
        <begin position="434"/>
        <end position="475"/>
    </location>
</feature>
<evidence type="ECO:0000259" key="6">
    <source>
        <dbReference type="PROSITE" id="PS50865"/>
    </source>
</evidence>
<sequence length="701" mass="79075">MHPSLKLSALSSLPFSLRRRVRLAASGSAPRETVELVNELHEIPTETIPGFLPVFYALLDLSQIPDILDRLQNSELSNPSKKQELRVQVVQAFFCLRGICLLDGRNAVLKEALPEIWERVLPWIVFFDEYRHHLPWMDIMGPELQYSLFVTLIRLCRENKAVDEQIDGMPSLVAIIGRAWRYLLDKAEDNEEELRDVCHFFGLWFRHKTWNSEAFDELVLGAGGTRADVASLIIKHFNHLIPTTDTQLTNRMVLQLVGIVYFIGCTSASIRGLYDYAFRDALLSEGLIPVLTRVAIVLNRSQEDVVNIQLQGVFGAIVDHVSTFPRQRWILSALSVDFFRVLFACAAPRLKEFTHQHVGFLLREVLPGVTVYHSVLCQLRMCLEEFDTSAVFTAEGNEGFLKLWQSFLALVERRLKILDEYHRIASNVTRACDNLECTRLSPKRTLRRCSACENAYYCSESCQLIDWINSHRDGCAYLSARRSQTHLSTRDRSFLRALVHHDSAIHQEQITQEIAALGKQNLGASPNLRYVLFDYTEGECQVEVHPLEDLWEAASVSDADSDSDSQPQSETPCESESTLQSGSGSQSPSPLSNSSPESGGGELPSSPSYPSADNDDTNSILASESSDSSSSLSSSYDELGWDCLWHDIERVERSEGRLILWAMKILEGGEDGSRTDPESAKERIWVYLTRTEQVRGVARGR</sequence>
<feature type="compositionally biased region" description="Low complexity" evidence="5">
    <location>
        <begin position="623"/>
        <end position="632"/>
    </location>
</feature>
<evidence type="ECO:0000256" key="3">
    <source>
        <dbReference type="ARBA" id="ARBA00022833"/>
    </source>
</evidence>
<keyword evidence="2 4" id="KW-0863">Zinc-finger</keyword>
<dbReference type="SUPFAM" id="SSF144232">
    <property type="entry name" value="HIT/MYND zinc finger-like"/>
    <property type="match status" value="1"/>
</dbReference>
<dbReference type="Proteomes" id="UP001362999">
    <property type="component" value="Unassembled WGS sequence"/>
</dbReference>
<dbReference type="InterPro" id="IPR002893">
    <property type="entry name" value="Znf_MYND"/>
</dbReference>
<dbReference type="Pfam" id="PF01753">
    <property type="entry name" value="zf-MYND"/>
    <property type="match status" value="1"/>
</dbReference>
<feature type="compositionally biased region" description="Low complexity" evidence="5">
    <location>
        <begin position="574"/>
        <end position="611"/>
    </location>
</feature>
<feature type="region of interest" description="Disordered" evidence="5">
    <location>
        <begin position="555"/>
        <end position="632"/>
    </location>
</feature>
<dbReference type="PROSITE" id="PS50865">
    <property type="entry name" value="ZF_MYND_2"/>
    <property type="match status" value="1"/>
</dbReference>
<gene>
    <name evidence="7" type="ORF">R3P38DRAFT_2492992</name>
</gene>
<evidence type="ECO:0000313" key="7">
    <source>
        <dbReference type="EMBL" id="KAK7063411.1"/>
    </source>
</evidence>
<keyword evidence="3" id="KW-0862">Zinc</keyword>
<evidence type="ECO:0000256" key="1">
    <source>
        <dbReference type="ARBA" id="ARBA00022723"/>
    </source>
</evidence>
<evidence type="ECO:0000256" key="4">
    <source>
        <dbReference type="PROSITE-ProRule" id="PRU00134"/>
    </source>
</evidence>